<dbReference type="PANTHER" id="PTHR43055:SF1">
    <property type="entry name" value="FORMATE-DEPENDENT PHOSPHORIBOSYLGLYCINAMIDE FORMYLTRANSFERASE"/>
    <property type="match status" value="1"/>
</dbReference>
<dbReference type="Gene3D" id="3.30.1490.20">
    <property type="entry name" value="ATP-grasp fold, A domain"/>
    <property type="match status" value="1"/>
</dbReference>
<dbReference type="RefSeq" id="WP_302049262.1">
    <property type="nucleotide sequence ID" value="NZ_JAMJEV010000013.1"/>
</dbReference>
<organism evidence="6 7">
    <name type="scientific">Desulfosporosinus nitroreducens</name>
    <dbReference type="NCBI Taxonomy" id="2018668"/>
    <lineage>
        <taxon>Bacteria</taxon>
        <taxon>Bacillati</taxon>
        <taxon>Bacillota</taxon>
        <taxon>Clostridia</taxon>
        <taxon>Eubacteriales</taxon>
        <taxon>Desulfitobacteriaceae</taxon>
        <taxon>Desulfosporosinus</taxon>
    </lineage>
</organism>
<dbReference type="SUPFAM" id="SSF56059">
    <property type="entry name" value="Glutathione synthetase ATP-binding domain-like"/>
    <property type="match status" value="1"/>
</dbReference>
<dbReference type="PROSITE" id="PS50975">
    <property type="entry name" value="ATP_GRASP"/>
    <property type="match status" value="1"/>
</dbReference>
<dbReference type="InterPro" id="IPR013815">
    <property type="entry name" value="ATP_grasp_subdomain_1"/>
</dbReference>
<keyword evidence="1" id="KW-0436">Ligase</keyword>
<evidence type="ECO:0000259" key="5">
    <source>
        <dbReference type="PROSITE" id="PS50975"/>
    </source>
</evidence>
<dbReference type="PANTHER" id="PTHR43055">
    <property type="entry name" value="FORMATE-DEPENDENT PHOSPHORIBOSYLGLYCINAMIDE FORMYLTRANSFERASE"/>
    <property type="match status" value="1"/>
</dbReference>
<reference evidence="6" key="1">
    <citation type="submission" date="2022-05" db="EMBL/GenBank/DDBJ databases">
        <title>Expanded diversity of anoxic marine methylotrophy in a Black Sea sulfate reducing microorganism.</title>
        <authorList>
            <person name="Fischer P.Q."/>
            <person name="Stams A.J.M."/>
            <person name="Villanueva L."/>
            <person name="Sousa D.Z."/>
        </authorList>
    </citation>
    <scope>NUCLEOTIDE SEQUENCE</scope>
    <source>
        <strain evidence="6">P130</strain>
    </source>
</reference>
<keyword evidence="7" id="KW-1185">Reference proteome</keyword>
<evidence type="ECO:0000256" key="4">
    <source>
        <dbReference type="PROSITE-ProRule" id="PRU00409"/>
    </source>
</evidence>
<gene>
    <name evidence="6" type="ORF">M8H41_15700</name>
</gene>
<dbReference type="InterPro" id="IPR011761">
    <property type="entry name" value="ATP-grasp"/>
</dbReference>
<keyword evidence="2 4" id="KW-0547">Nucleotide-binding</keyword>
<accession>A0ABT8QSJ2</accession>
<name>A0ABT8QSJ2_9FIRM</name>
<evidence type="ECO:0000256" key="1">
    <source>
        <dbReference type="ARBA" id="ARBA00022598"/>
    </source>
</evidence>
<evidence type="ECO:0000256" key="2">
    <source>
        <dbReference type="ARBA" id="ARBA00022741"/>
    </source>
</evidence>
<dbReference type="Pfam" id="PF07478">
    <property type="entry name" value="Dala_Dala_lig_C"/>
    <property type="match status" value="1"/>
</dbReference>
<evidence type="ECO:0000256" key="3">
    <source>
        <dbReference type="ARBA" id="ARBA00022840"/>
    </source>
</evidence>
<keyword evidence="3 4" id="KW-0067">ATP-binding</keyword>
<dbReference type="EMBL" id="JAMJEV010000013">
    <property type="protein sequence ID" value="MDO0824287.1"/>
    <property type="molecule type" value="Genomic_DNA"/>
</dbReference>
<dbReference type="Proteomes" id="UP001176021">
    <property type="component" value="Unassembled WGS sequence"/>
</dbReference>
<dbReference type="Gene3D" id="3.30.470.20">
    <property type="entry name" value="ATP-grasp fold, B domain"/>
    <property type="match status" value="1"/>
</dbReference>
<dbReference type="SMART" id="SM01209">
    <property type="entry name" value="GARS_A"/>
    <property type="match status" value="1"/>
</dbReference>
<evidence type="ECO:0000313" key="7">
    <source>
        <dbReference type="Proteomes" id="UP001176021"/>
    </source>
</evidence>
<comment type="caution">
    <text evidence="6">The sequence shown here is derived from an EMBL/GenBank/DDBJ whole genome shotgun (WGS) entry which is preliminary data.</text>
</comment>
<dbReference type="Gene3D" id="3.40.50.20">
    <property type="match status" value="1"/>
</dbReference>
<evidence type="ECO:0000313" key="6">
    <source>
        <dbReference type="EMBL" id="MDO0824287.1"/>
    </source>
</evidence>
<sequence>MYEELKGKRLLIVGSAENVISMVNAAHELGVYVVVVDGRENWEQAPAKKVADEGWDIDYQKTDEIVERCKMCGITGVMTGYSEFWVLAACRIAQGLGVPFYATEEQIILTRNKRIFKDTCQKYGVKIPKDYCFTYPVSEETKDNIEFPVIVKPADYGGRKGITVCDERYQLDFAIEYAFSKSESGTIIVEEYLKGTEFNAIYTIVDGKISLSCVNEKYITNDQGRKTGLCNFVVAPAFFLDEFITQADQPLKDFLRRIEAKNGVAFFQGMYTSRGIYVFEMGYRVNGNNDFNVIEDNNGINFMKMLINHTLTGSMGIGIEKDNPKFNGYTASLPINVHAGCAKKVDYSALSHHPNFYDIDCQIKPGKVIVEDGSTHQKVMLLKMKANSIDELHQFYDFAIANIIIEDENGRDMKFEPFDFERVIVNHISGGVCG</sequence>
<dbReference type="InterPro" id="IPR011095">
    <property type="entry name" value="Dala_Dala_lig_C"/>
</dbReference>
<feature type="domain" description="ATP-grasp" evidence="5">
    <location>
        <begin position="117"/>
        <end position="311"/>
    </location>
</feature>
<proteinExistence type="predicted"/>
<protein>
    <submittedName>
        <fullName evidence="6">ATP-grasp domain-containing protein</fullName>
    </submittedName>
</protein>